<feature type="domain" description="GAF" evidence="2">
    <location>
        <begin position="32"/>
        <end position="161"/>
    </location>
</feature>
<proteinExistence type="inferred from homology"/>
<reference evidence="3 4" key="1">
    <citation type="submission" date="2024-10" db="EMBL/GenBank/DDBJ databases">
        <authorList>
            <person name="Riesco R."/>
        </authorList>
    </citation>
    <scope>NUCLEOTIDE SEQUENCE [LARGE SCALE GENOMIC DNA]</scope>
    <source>
        <strain evidence="3 4">NCIMB 15449</strain>
    </source>
</reference>
<dbReference type="InterPro" id="IPR003018">
    <property type="entry name" value="GAF"/>
</dbReference>
<sequence length="165" mass="17380">MSFTVAELVGDSAEQYVQLTAQAEALTAGESDRIANAANVSALLFHALTDVNWVGFYLFDGRELVVGPFQGKPACIRIPLGTGVCGTAAATRQTQVVPDVHAFAGHIACDADTRSEIVVPLVRAGELIGVLDLDSPLPNRFGDADRVGLEAIAEVFLESLGDRPT</sequence>
<dbReference type="EMBL" id="JBIMSO010000038">
    <property type="protein sequence ID" value="MFH5208229.1"/>
    <property type="molecule type" value="Genomic_DNA"/>
</dbReference>
<evidence type="ECO:0000256" key="1">
    <source>
        <dbReference type="ARBA" id="ARBA00038454"/>
    </source>
</evidence>
<dbReference type="InterPro" id="IPR000614">
    <property type="entry name" value="FRMsr_CS"/>
</dbReference>
<protein>
    <submittedName>
        <fullName evidence="3">GAF domain-containing protein</fullName>
    </submittedName>
</protein>
<evidence type="ECO:0000313" key="3">
    <source>
        <dbReference type="EMBL" id="MFH5208229.1"/>
    </source>
</evidence>
<organism evidence="3 4">
    <name type="scientific">Antrihabitans spumae</name>
    <dbReference type="NCBI Taxonomy" id="3373370"/>
    <lineage>
        <taxon>Bacteria</taxon>
        <taxon>Bacillati</taxon>
        <taxon>Actinomycetota</taxon>
        <taxon>Actinomycetes</taxon>
        <taxon>Mycobacteriales</taxon>
        <taxon>Nocardiaceae</taxon>
        <taxon>Antrihabitans</taxon>
    </lineage>
</organism>
<evidence type="ECO:0000259" key="2">
    <source>
        <dbReference type="SMART" id="SM00065"/>
    </source>
</evidence>
<evidence type="ECO:0000313" key="4">
    <source>
        <dbReference type="Proteomes" id="UP001609175"/>
    </source>
</evidence>
<dbReference type="PANTHER" id="PTHR21021">
    <property type="entry name" value="GAF/PUTATIVE CYTOSKELETAL PROTEIN"/>
    <property type="match status" value="1"/>
</dbReference>
<dbReference type="PANTHER" id="PTHR21021:SF15">
    <property type="entry name" value="FREE METHIONINE-R-SULFOXIDE REDUCTASE"/>
    <property type="match status" value="1"/>
</dbReference>
<dbReference type="Pfam" id="PF01590">
    <property type="entry name" value="GAF"/>
    <property type="match status" value="1"/>
</dbReference>
<dbReference type="Gene3D" id="3.30.450.40">
    <property type="match status" value="1"/>
</dbReference>
<dbReference type="Proteomes" id="UP001609175">
    <property type="component" value="Unassembled WGS sequence"/>
</dbReference>
<comment type="caution">
    <text evidence="3">The sequence shown here is derived from an EMBL/GenBank/DDBJ whole genome shotgun (WGS) entry which is preliminary data.</text>
</comment>
<dbReference type="SMART" id="SM00065">
    <property type="entry name" value="GAF"/>
    <property type="match status" value="1"/>
</dbReference>
<comment type="similarity">
    <text evidence="1">Belongs to the free Met sulfoxide reductase family.</text>
</comment>
<dbReference type="InterPro" id="IPR051330">
    <property type="entry name" value="Phosphatase_reg/MetRdx"/>
</dbReference>
<dbReference type="PROSITE" id="PS01320">
    <property type="entry name" value="UPF0067"/>
    <property type="match status" value="1"/>
</dbReference>
<gene>
    <name evidence="3" type="ORF">ACHIPZ_08410</name>
</gene>
<dbReference type="SUPFAM" id="SSF55781">
    <property type="entry name" value="GAF domain-like"/>
    <property type="match status" value="1"/>
</dbReference>
<dbReference type="InterPro" id="IPR029016">
    <property type="entry name" value="GAF-like_dom_sf"/>
</dbReference>
<accession>A0ABW7JNT2</accession>
<name>A0ABW7JNT2_9NOCA</name>
<dbReference type="RefSeq" id="WP_395113704.1">
    <property type="nucleotide sequence ID" value="NZ_JBIMSO010000038.1"/>
</dbReference>